<organism evidence="8 9">
    <name type="scientific">Rhodocytophaga aerolata</name>
    <dbReference type="NCBI Taxonomy" id="455078"/>
    <lineage>
        <taxon>Bacteria</taxon>
        <taxon>Pseudomonadati</taxon>
        <taxon>Bacteroidota</taxon>
        <taxon>Cytophagia</taxon>
        <taxon>Cytophagales</taxon>
        <taxon>Rhodocytophagaceae</taxon>
        <taxon>Rhodocytophaga</taxon>
    </lineage>
</organism>
<dbReference type="EMBL" id="JAUKPO010000039">
    <property type="protein sequence ID" value="MDO1450953.1"/>
    <property type="molecule type" value="Genomic_DNA"/>
</dbReference>
<keyword evidence="3" id="KW-1003">Cell membrane</keyword>
<dbReference type="InterPro" id="IPR032808">
    <property type="entry name" value="DoxX"/>
</dbReference>
<protein>
    <submittedName>
        <fullName evidence="8">DoxX family protein</fullName>
    </submittedName>
</protein>
<evidence type="ECO:0000256" key="5">
    <source>
        <dbReference type="ARBA" id="ARBA00022989"/>
    </source>
</evidence>
<reference evidence="8" key="1">
    <citation type="submission" date="2023-07" db="EMBL/GenBank/DDBJ databases">
        <title>The genome sequence of Rhodocytophaga aerolata KACC 12507.</title>
        <authorList>
            <person name="Zhang X."/>
        </authorList>
    </citation>
    <scope>NUCLEOTIDE SEQUENCE</scope>
    <source>
        <strain evidence="8">KACC 12507</strain>
    </source>
</reference>
<feature type="transmembrane region" description="Helical" evidence="7">
    <location>
        <begin position="89"/>
        <end position="107"/>
    </location>
</feature>
<dbReference type="Pfam" id="PF07681">
    <property type="entry name" value="DoxX"/>
    <property type="match status" value="1"/>
</dbReference>
<evidence type="ECO:0000256" key="3">
    <source>
        <dbReference type="ARBA" id="ARBA00022475"/>
    </source>
</evidence>
<evidence type="ECO:0000256" key="7">
    <source>
        <dbReference type="SAM" id="Phobius"/>
    </source>
</evidence>
<evidence type="ECO:0000256" key="2">
    <source>
        <dbReference type="ARBA" id="ARBA00006679"/>
    </source>
</evidence>
<keyword evidence="9" id="KW-1185">Reference proteome</keyword>
<comment type="caution">
    <text evidence="8">The sequence shown here is derived from an EMBL/GenBank/DDBJ whole genome shotgun (WGS) entry which is preliminary data.</text>
</comment>
<evidence type="ECO:0000256" key="4">
    <source>
        <dbReference type="ARBA" id="ARBA00022692"/>
    </source>
</evidence>
<feature type="transmembrane region" description="Helical" evidence="7">
    <location>
        <begin position="21"/>
        <end position="39"/>
    </location>
</feature>
<evidence type="ECO:0000256" key="6">
    <source>
        <dbReference type="ARBA" id="ARBA00023136"/>
    </source>
</evidence>
<accession>A0ABT8RIG0</accession>
<evidence type="ECO:0000313" key="9">
    <source>
        <dbReference type="Proteomes" id="UP001168528"/>
    </source>
</evidence>
<dbReference type="PANTHER" id="PTHR33452:SF1">
    <property type="entry name" value="INNER MEMBRANE PROTEIN YPHA-RELATED"/>
    <property type="match status" value="1"/>
</dbReference>
<feature type="transmembrane region" description="Helical" evidence="7">
    <location>
        <begin position="113"/>
        <end position="131"/>
    </location>
</feature>
<dbReference type="PANTHER" id="PTHR33452">
    <property type="entry name" value="OXIDOREDUCTASE CATD-RELATED"/>
    <property type="match status" value="1"/>
</dbReference>
<proteinExistence type="inferred from homology"/>
<comment type="subcellular location">
    <subcellularLocation>
        <location evidence="1">Cell membrane</location>
        <topology evidence="1">Multi-pass membrane protein</topology>
    </subcellularLocation>
</comment>
<keyword evidence="6 7" id="KW-0472">Membrane</keyword>
<feature type="transmembrane region" description="Helical" evidence="7">
    <location>
        <begin position="59"/>
        <end position="82"/>
    </location>
</feature>
<keyword evidence="4 7" id="KW-0812">Transmembrane</keyword>
<sequence length="147" mass="16243">MNSLHKAGLHIGQWLDAHKDIGILLLRLFIGVRLVYGVADNVLSWQHMVLFENFLRQQGFPFPLLSAIVSVYAQLIGGLLIITGLYIRLASVVLSINFMVALLMVHRQDTFEAMTPALAMLVGSLVCLFYGSGKYSLSPKKEPENAG</sequence>
<name>A0ABT8RIG0_9BACT</name>
<dbReference type="RefSeq" id="WP_302041753.1">
    <property type="nucleotide sequence ID" value="NZ_JAUKPO010000039.1"/>
</dbReference>
<keyword evidence="5 7" id="KW-1133">Transmembrane helix</keyword>
<evidence type="ECO:0000256" key="1">
    <source>
        <dbReference type="ARBA" id="ARBA00004651"/>
    </source>
</evidence>
<comment type="similarity">
    <text evidence="2">Belongs to the DoxX family.</text>
</comment>
<evidence type="ECO:0000313" key="8">
    <source>
        <dbReference type="EMBL" id="MDO1450953.1"/>
    </source>
</evidence>
<gene>
    <name evidence="8" type="ORF">Q0590_32060</name>
</gene>
<dbReference type="InterPro" id="IPR051907">
    <property type="entry name" value="DoxX-like_oxidoreductase"/>
</dbReference>
<dbReference type="Proteomes" id="UP001168528">
    <property type="component" value="Unassembled WGS sequence"/>
</dbReference>